<sequence>MSSFAMLEEKTIKQILISNDDGVNAEGIKVIAKVMQAYGHVTVVAPDRERSGHSHSITTKLPLRASKLSEESNLSVYSLDGTPVDCIKWALERLYSDSYPDIVISGINKGANVGQDIFYSGTIGAAREASLYGIPAISISAGRDKNEKVDFAWIEASIEALMPKFLNIDIPQNHILNVNIPSVLPSEVKGVKVVEMDIAHKRFDFKDYADTKGHPVYWMNSLYQTSTGSTQSDHFYVKEGYVTVSPINVSASAREMLSQLNEIFNTMEE</sequence>
<dbReference type="EC" id="3.1.3.5" evidence="5"/>
<evidence type="ECO:0000256" key="3">
    <source>
        <dbReference type="ARBA" id="ARBA00022723"/>
    </source>
</evidence>
<dbReference type="NCBIfam" id="TIGR00087">
    <property type="entry name" value="surE"/>
    <property type="match status" value="1"/>
</dbReference>
<dbReference type="EMBL" id="JACCEL010000003">
    <property type="protein sequence ID" value="MBG9977495.1"/>
    <property type="molecule type" value="Genomic_DNA"/>
</dbReference>
<comment type="catalytic activity">
    <reaction evidence="1 5">
        <text>a ribonucleoside 5'-phosphate + H2O = a ribonucleoside + phosphate</text>
        <dbReference type="Rhea" id="RHEA:12484"/>
        <dbReference type="ChEBI" id="CHEBI:15377"/>
        <dbReference type="ChEBI" id="CHEBI:18254"/>
        <dbReference type="ChEBI" id="CHEBI:43474"/>
        <dbReference type="ChEBI" id="CHEBI:58043"/>
        <dbReference type="EC" id="3.1.3.5"/>
    </reaction>
</comment>
<protein>
    <recommendedName>
        <fullName evidence="5">5'-nucleotidase SurE</fullName>
        <ecNumber evidence="5">3.1.3.5</ecNumber>
    </recommendedName>
    <alternativeName>
        <fullName evidence="5">Nucleoside 5'-monophosphate phosphohydrolase</fullName>
    </alternativeName>
</protein>
<name>A0ABS0LGU4_9LACT</name>
<dbReference type="Proteomes" id="UP000823401">
    <property type="component" value="Unassembled WGS sequence"/>
</dbReference>
<accession>A0ABS0LGU4</accession>
<reference evidence="7 8" key="1">
    <citation type="submission" date="2020-07" db="EMBL/GenBank/DDBJ databases">
        <title>Facklamia lactis sp. nov., isolated from raw milk.</title>
        <authorList>
            <person name="Doll E.V."/>
            <person name="Huptas C."/>
            <person name="Staib L."/>
            <person name="Wenning M."/>
            <person name="Scherer S."/>
        </authorList>
    </citation>
    <scope>NUCLEOTIDE SEQUENCE [LARGE SCALE GENOMIC DNA]</scope>
    <source>
        <strain evidence="7 8">DSM 104272</strain>
    </source>
</reference>
<keyword evidence="8" id="KW-1185">Reference proteome</keyword>
<evidence type="ECO:0000256" key="4">
    <source>
        <dbReference type="ARBA" id="ARBA00022801"/>
    </source>
</evidence>
<comment type="caution">
    <text evidence="7">The sequence shown here is derived from an EMBL/GenBank/DDBJ whole genome shotgun (WGS) entry which is preliminary data.</text>
</comment>
<feature type="domain" description="Survival protein SurE-like phosphatase/nucleotidase" evidence="6">
    <location>
        <begin position="15"/>
        <end position="197"/>
    </location>
</feature>
<comment type="subcellular location">
    <subcellularLocation>
        <location evidence="5">Cytoplasm</location>
    </subcellularLocation>
</comment>
<keyword evidence="5" id="KW-0963">Cytoplasm</keyword>
<dbReference type="InterPro" id="IPR002828">
    <property type="entry name" value="SurE-like_Pase/nucleotidase"/>
</dbReference>
<dbReference type="RefSeq" id="WP_197103591.1">
    <property type="nucleotide sequence ID" value="NZ_JACCEL010000003.1"/>
</dbReference>
<dbReference type="InterPro" id="IPR036523">
    <property type="entry name" value="SurE-like_sf"/>
</dbReference>
<gene>
    <name evidence="5 7" type="primary">surE</name>
    <name evidence="7" type="ORF">HYQ42_01740</name>
</gene>
<evidence type="ECO:0000313" key="8">
    <source>
        <dbReference type="Proteomes" id="UP000823401"/>
    </source>
</evidence>
<comment type="similarity">
    <text evidence="2 5">Belongs to the SurE nucleotidase family.</text>
</comment>
<dbReference type="Pfam" id="PF01975">
    <property type="entry name" value="SurE"/>
    <property type="match status" value="1"/>
</dbReference>
<evidence type="ECO:0000256" key="2">
    <source>
        <dbReference type="ARBA" id="ARBA00011062"/>
    </source>
</evidence>
<dbReference type="PANTHER" id="PTHR30457:SF0">
    <property type="entry name" value="PHOSPHATASE, PUTATIVE (AFU_ORTHOLOGUE AFUA_4G01070)-RELATED"/>
    <property type="match status" value="1"/>
</dbReference>
<dbReference type="NCBIfam" id="NF001490">
    <property type="entry name" value="PRK00346.1-4"/>
    <property type="match status" value="1"/>
</dbReference>
<dbReference type="Gene3D" id="3.40.1210.10">
    <property type="entry name" value="Survival protein SurE-like phosphatase/nucleotidase"/>
    <property type="match status" value="1"/>
</dbReference>
<organism evidence="7 8">
    <name type="scientific">Ruoffia tabacinasalis</name>
    <dbReference type="NCBI Taxonomy" id="87458"/>
    <lineage>
        <taxon>Bacteria</taxon>
        <taxon>Bacillati</taxon>
        <taxon>Bacillota</taxon>
        <taxon>Bacilli</taxon>
        <taxon>Lactobacillales</taxon>
        <taxon>Aerococcaceae</taxon>
        <taxon>Ruoffia</taxon>
    </lineage>
</organism>
<keyword evidence="4 5" id="KW-0378">Hydrolase</keyword>
<comment type="cofactor">
    <cofactor evidence="5">
        <name>a divalent metal cation</name>
        <dbReference type="ChEBI" id="CHEBI:60240"/>
    </cofactor>
    <text evidence="5">Binds 1 divalent metal cation per subunit.</text>
</comment>
<evidence type="ECO:0000259" key="6">
    <source>
        <dbReference type="Pfam" id="PF01975"/>
    </source>
</evidence>
<feature type="binding site" evidence="5">
    <location>
        <position position="21"/>
    </location>
    <ligand>
        <name>a divalent metal cation</name>
        <dbReference type="ChEBI" id="CHEBI:60240"/>
    </ligand>
</feature>
<evidence type="ECO:0000256" key="5">
    <source>
        <dbReference type="HAMAP-Rule" id="MF_00060"/>
    </source>
</evidence>
<dbReference type="PANTHER" id="PTHR30457">
    <property type="entry name" value="5'-NUCLEOTIDASE SURE"/>
    <property type="match status" value="1"/>
</dbReference>
<feature type="binding site" evidence="5">
    <location>
        <position position="108"/>
    </location>
    <ligand>
        <name>a divalent metal cation</name>
        <dbReference type="ChEBI" id="CHEBI:60240"/>
    </ligand>
</feature>
<proteinExistence type="inferred from homology"/>
<dbReference type="HAMAP" id="MF_00060">
    <property type="entry name" value="SurE"/>
    <property type="match status" value="1"/>
</dbReference>
<dbReference type="InterPro" id="IPR030048">
    <property type="entry name" value="SurE"/>
</dbReference>
<feature type="binding site" evidence="5">
    <location>
        <position position="51"/>
    </location>
    <ligand>
        <name>a divalent metal cation</name>
        <dbReference type="ChEBI" id="CHEBI:60240"/>
    </ligand>
</feature>
<dbReference type="SUPFAM" id="SSF64167">
    <property type="entry name" value="SurE-like"/>
    <property type="match status" value="1"/>
</dbReference>
<comment type="function">
    <text evidence="5">Nucleotidase that shows phosphatase activity on nucleoside 5'-monophosphates.</text>
</comment>
<feature type="binding site" evidence="5">
    <location>
        <position position="20"/>
    </location>
    <ligand>
        <name>a divalent metal cation</name>
        <dbReference type="ChEBI" id="CHEBI:60240"/>
    </ligand>
</feature>
<keyword evidence="3 5" id="KW-0479">Metal-binding</keyword>
<evidence type="ECO:0000313" key="7">
    <source>
        <dbReference type="EMBL" id="MBG9977495.1"/>
    </source>
</evidence>
<evidence type="ECO:0000256" key="1">
    <source>
        <dbReference type="ARBA" id="ARBA00000815"/>
    </source>
</evidence>
<keyword evidence="5" id="KW-0547">Nucleotide-binding</keyword>